<proteinExistence type="predicted"/>
<evidence type="ECO:0000313" key="3">
    <source>
        <dbReference type="Proteomes" id="UP000886595"/>
    </source>
</evidence>
<reference evidence="2 3" key="1">
    <citation type="submission" date="2020-02" db="EMBL/GenBank/DDBJ databases">
        <authorList>
            <person name="Ma Q."/>
            <person name="Huang Y."/>
            <person name="Song X."/>
            <person name="Pei D."/>
        </authorList>
    </citation>
    <scope>NUCLEOTIDE SEQUENCE [LARGE SCALE GENOMIC DNA]</scope>
    <source>
        <strain evidence="2">Sxm20200214</strain>
        <tissue evidence="2">Leaf</tissue>
    </source>
</reference>
<dbReference type="Proteomes" id="UP000886595">
    <property type="component" value="Unassembled WGS sequence"/>
</dbReference>
<gene>
    <name evidence="2" type="ORF">Bca52824_016872</name>
</gene>
<evidence type="ECO:0000256" key="1">
    <source>
        <dbReference type="SAM" id="MobiDB-lite"/>
    </source>
</evidence>
<feature type="region of interest" description="Disordered" evidence="1">
    <location>
        <begin position="130"/>
        <end position="151"/>
    </location>
</feature>
<comment type="caution">
    <text evidence="2">The sequence shown here is derived from an EMBL/GenBank/DDBJ whole genome shotgun (WGS) entry which is preliminary data.</text>
</comment>
<accession>A0A8X7W5X1</accession>
<dbReference type="OrthoDB" id="1130761at2759"/>
<evidence type="ECO:0000313" key="2">
    <source>
        <dbReference type="EMBL" id="KAG2323659.1"/>
    </source>
</evidence>
<name>A0A8X7W5X1_BRACI</name>
<dbReference type="AlphaFoldDB" id="A0A8X7W5X1"/>
<sequence length="151" mass="16578">MEMSKSVGQNTLSRAKANPQQDTMQVKAKVSPTLDNLVHESSTTCMMHFSLSKSVITGLKEARSHGDDTPGAQLLMDQKEKQSRLLKEAKPVIQLSSQGKCLTSPLDTGLNVCTLGTEIPDESSMLTEVPMAEPAHELNQNPHHKWKPKTE</sequence>
<dbReference type="EMBL" id="JAAMPC010000003">
    <property type="protein sequence ID" value="KAG2323659.1"/>
    <property type="molecule type" value="Genomic_DNA"/>
</dbReference>
<keyword evidence="3" id="KW-1185">Reference proteome</keyword>
<organism evidence="2 3">
    <name type="scientific">Brassica carinata</name>
    <name type="common">Ethiopian mustard</name>
    <name type="synonym">Abyssinian cabbage</name>
    <dbReference type="NCBI Taxonomy" id="52824"/>
    <lineage>
        <taxon>Eukaryota</taxon>
        <taxon>Viridiplantae</taxon>
        <taxon>Streptophyta</taxon>
        <taxon>Embryophyta</taxon>
        <taxon>Tracheophyta</taxon>
        <taxon>Spermatophyta</taxon>
        <taxon>Magnoliopsida</taxon>
        <taxon>eudicotyledons</taxon>
        <taxon>Gunneridae</taxon>
        <taxon>Pentapetalae</taxon>
        <taxon>rosids</taxon>
        <taxon>malvids</taxon>
        <taxon>Brassicales</taxon>
        <taxon>Brassicaceae</taxon>
        <taxon>Brassiceae</taxon>
        <taxon>Brassica</taxon>
    </lineage>
</organism>
<feature type="region of interest" description="Disordered" evidence="1">
    <location>
        <begin position="1"/>
        <end position="23"/>
    </location>
</feature>
<protein>
    <submittedName>
        <fullName evidence="2">Uncharacterized protein</fullName>
    </submittedName>
</protein>
<feature type="compositionally biased region" description="Basic residues" evidence="1">
    <location>
        <begin position="142"/>
        <end position="151"/>
    </location>
</feature>